<dbReference type="RefSeq" id="WP_064629556.1">
    <property type="nucleotide sequence ID" value="NZ_LQYE01000011.1"/>
</dbReference>
<dbReference type="AlphaFoldDB" id="A0A179VB82"/>
<evidence type="ECO:0000313" key="3">
    <source>
        <dbReference type="EMBL" id="OAT69014.1"/>
    </source>
</evidence>
<dbReference type="EMBL" id="LQYE01000011">
    <property type="protein sequence ID" value="OAT69014.1"/>
    <property type="molecule type" value="Genomic_DNA"/>
</dbReference>
<dbReference type="InterPro" id="IPR037171">
    <property type="entry name" value="NagB/RpiA_transferase-like"/>
</dbReference>
<dbReference type="PANTHER" id="PTHR13707:SF57">
    <property type="entry name" value="SUCCINYL-COA:3-KETOACID COENZYME A TRANSFERASE SUBUNIT B-RELATED"/>
    <property type="match status" value="1"/>
</dbReference>
<sequence length="226" mass="23439">MIPTPPAIEIGGALEHLDRAPRTMDELAAAIAAEIPDGSYVNLGIGQPTKVADHLSPEAGVVLHTENGMLGMGPAAHGDAVDPDLTNAGKAPVTELPGAAYFHQADSFAMMRGGHLDICVLGAYQVSFAGDLANWHTGTPGAIPAVGGAMDLAIGAKCVYVLMSMFAKNGTPKLVPECTYPLTGKSCVNRIYTEFAVIELGPAGARIIETYGISAQELGERLLSSR</sequence>
<dbReference type="Pfam" id="PF01144">
    <property type="entry name" value="CoA_trans"/>
    <property type="match status" value="1"/>
</dbReference>
<dbReference type="NCBIfam" id="TIGR02428">
    <property type="entry name" value="pcaJ_scoB_fam"/>
    <property type="match status" value="1"/>
</dbReference>
<protein>
    <submittedName>
        <fullName evidence="3">3-oxoadipate CoA-transferase</fullName>
    </submittedName>
</protein>
<keyword evidence="2 3" id="KW-0808">Transferase</keyword>
<reference evidence="3 4" key="1">
    <citation type="submission" date="2016-01" db="EMBL/GenBank/DDBJ databases">
        <title>Mycobacterium immunogenum strain CD11_6 genome sequencing and assembly.</title>
        <authorList>
            <person name="Kaur G."/>
            <person name="Nair G.R."/>
            <person name="Mayilraj S."/>
        </authorList>
    </citation>
    <scope>NUCLEOTIDE SEQUENCE [LARGE SCALE GENOMIC DNA]</scope>
    <source>
        <strain evidence="3 4">CD11-6</strain>
    </source>
</reference>
<dbReference type="InterPro" id="IPR004165">
    <property type="entry name" value="CoA_trans_fam_I"/>
</dbReference>
<comment type="caution">
    <text evidence="3">The sequence shown here is derived from an EMBL/GenBank/DDBJ whole genome shotgun (WGS) entry which is preliminary data.</text>
</comment>
<name>A0A179VB82_9MYCO</name>
<dbReference type="SUPFAM" id="SSF100950">
    <property type="entry name" value="NagB/RpiA/CoA transferase-like"/>
    <property type="match status" value="1"/>
</dbReference>
<evidence type="ECO:0000313" key="4">
    <source>
        <dbReference type="Proteomes" id="UP000186919"/>
    </source>
</evidence>
<dbReference type="Proteomes" id="UP000186919">
    <property type="component" value="Unassembled WGS sequence"/>
</dbReference>
<organism evidence="3 4">
    <name type="scientific">Mycobacteroides immunogenum</name>
    <dbReference type="NCBI Taxonomy" id="83262"/>
    <lineage>
        <taxon>Bacteria</taxon>
        <taxon>Bacillati</taxon>
        <taxon>Actinomycetota</taxon>
        <taxon>Actinomycetes</taxon>
        <taxon>Mycobacteriales</taxon>
        <taxon>Mycobacteriaceae</taxon>
        <taxon>Mycobacteroides</taxon>
    </lineage>
</organism>
<accession>A0A179VB82</accession>
<gene>
    <name evidence="3" type="ORF">AWB85_23595</name>
</gene>
<dbReference type="SMART" id="SM00882">
    <property type="entry name" value="CoA_trans"/>
    <property type="match status" value="1"/>
</dbReference>
<dbReference type="Gene3D" id="3.40.1080.10">
    <property type="entry name" value="Glutaconate Coenzyme A-transferase"/>
    <property type="match status" value="1"/>
</dbReference>
<proteinExistence type="inferred from homology"/>
<dbReference type="InterPro" id="IPR012791">
    <property type="entry name" value="3-oxoacid_CoA-transf_B"/>
</dbReference>
<comment type="similarity">
    <text evidence="1">Belongs to the 3-oxoacid CoA-transferase subunit B family.</text>
</comment>
<dbReference type="GO" id="GO:0008410">
    <property type="term" value="F:CoA-transferase activity"/>
    <property type="evidence" value="ECO:0007669"/>
    <property type="project" value="InterPro"/>
</dbReference>
<evidence type="ECO:0000256" key="2">
    <source>
        <dbReference type="ARBA" id="ARBA00022679"/>
    </source>
</evidence>
<dbReference type="PANTHER" id="PTHR13707">
    <property type="entry name" value="KETOACID-COENZYME A TRANSFERASE"/>
    <property type="match status" value="1"/>
</dbReference>
<evidence type="ECO:0000256" key="1">
    <source>
        <dbReference type="ARBA" id="ARBA00007047"/>
    </source>
</evidence>